<geneLocation type="plasmid" evidence="1 2">
    <name>pBPHY01</name>
</geneLocation>
<organism evidence="1 2">
    <name type="scientific">Paraburkholderia phymatum (strain DSM 17167 / CIP 108236 / LMG 21445 / STM815)</name>
    <name type="common">Burkholderia phymatum</name>
    <dbReference type="NCBI Taxonomy" id="391038"/>
    <lineage>
        <taxon>Bacteria</taxon>
        <taxon>Pseudomonadati</taxon>
        <taxon>Pseudomonadota</taxon>
        <taxon>Betaproteobacteria</taxon>
        <taxon>Burkholderiales</taxon>
        <taxon>Burkholderiaceae</taxon>
        <taxon>Paraburkholderia</taxon>
    </lineage>
</organism>
<evidence type="ECO:0000313" key="2">
    <source>
        <dbReference type="Proteomes" id="UP000001192"/>
    </source>
</evidence>
<dbReference type="HOGENOM" id="CLU_2841364_0_0_4"/>
<keyword evidence="2" id="KW-1185">Reference proteome</keyword>
<sequence>MAEVLLTEERPQPTLPCTEFGNSAVVVLEVVPRNAECVLDVTELVQNKRVYCFDDLVLASEGTHV</sequence>
<evidence type="ECO:0000313" key="1">
    <source>
        <dbReference type="EMBL" id="ACC75782.1"/>
    </source>
</evidence>
<dbReference type="KEGG" id="bph:Bphy_6761"/>
<protein>
    <submittedName>
        <fullName evidence="1">Uncharacterized protein</fullName>
    </submittedName>
</protein>
<reference evidence="2" key="1">
    <citation type="journal article" date="2014" name="Stand. Genomic Sci.">
        <title>Complete genome sequence of Burkholderia phymatum STM815(T), a broad host range and efficient nitrogen-fixing symbiont of Mimosa species.</title>
        <authorList>
            <person name="Moulin L."/>
            <person name="Klonowska A."/>
            <person name="Caroline B."/>
            <person name="Booth K."/>
            <person name="Vriezen J.A."/>
            <person name="Melkonian R."/>
            <person name="James E.K."/>
            <person name="Young J.P."/>
            <person name="Bena G."/>
            <person name="Hauser L."/>
            <person name="Land M."/>
            <person name="Kyrpides N."/>
            <person name="Bruce D."/>
            <person name="Chain P."/>
            <person name="Copeland A."/>
            <person name="Pitluck S."/>
            <person name="Woyke T."/>
            <person name="Lizotte-Waniewski M."/>
            <person name="Bristow J."/>
            <person name="Riley M."/>
        </authorList>
    </citation>
    <scope>NUCLEOTIDE SEQUENCE [LARGE SCALE GENOMIC DNA]</scope>
    <source>
        <strain evidence="2">DSM 17167 / CIP 108236 / LMG 21445 / STM815</strain>
        <plasmid evidence="2">Plasmid pBPHY01</plasmid>
    </source>
</reference>
<dbReference type="EMBL" id="CP001045">
    <property type="protein sequence ID" value="ACC75782.1"/>
    <property type="molecule type" value="Genomic_DNA"/>
</dbReference>
<dbReference type="Proteomes" id="UP000001192">
    <property type="component" value="Plasmid pBPHY01"/>
</dbReference>
<name>B2JT79_PARP8</name>
<keyword evidence="1" id="KW-0614">Plasmid</keyword>
<proteinExistence type="predicted"/>
<dbReference type="AlphaFoldDB" id="B2JT79"/>
<gene>
    <name evidence="1" type="ordered locus">Bphy_6761</name>
</gene>
<accession>B2JT79</accession>